<name>A0AA38WU91_9ASTR</name>
<dbReference type="EMBL" id="JARYMX010000001">
    <property type="protein sequence ID" value="KAJ9565144.1"/>
    <property type="molecule type" value="Genomic_DNA"/>
</dbReference>
<accession>A0AA38WU91</accession>
<evidence type="ECO:0000313" key="3">
    <source>
        <dbReference type="Proteomes" id="UP001172457"/>
    </source>
</evidence>
<protein>
    <submittedName>
        <fullName evidence="2">Uncharacterized protein</fullName>
    </submittedName>
</protein>
<gene>
    <name evidence="2" type="ORF">OSB04_001110</name>
</gene>
<evidence type="ECO:0000313" key="2">
    <source>
        <dbReference type="EMBL" id="KAJ9565144.1"/>
    </source>
</evidence>
<feature type="compositionally biased region" description="Low complexity" evidence="1">
    <location>
        <begin position="1"/>
        <end position="16"/>
    </location>
</feature>
<proteinExistence type="predicted"/>
<dbReference type="AlphaFoldDB" id="A0AA38WU91"/>
<dbReference type="Proteomes" id="UP001172457">
    <property type="component" value="Chromosome 1"/>
</dbReference>
<feature type="compositionally biased region" description="Polar residues" evidence="1">
    <location>
        <begin position="41"/>
        <end position="51"/>
    </location>
</feature>
<keyword evidence="3" id="KW-1185">Reference proteome</keyword>
<comment type="caution">
    <text evidence="2">The sequence shown here is derived from an EMBL/GenBank/DDBJ whole genome shotgun (WGS) entry which is preliminary data.</text>
</comment>
<evidence type="ECO:0000256" key="1">
    <source>
        <dbReference type="SAM" id="MobiDB-lite"/>
    </source>
</evidence>
<organism evidence="2 3">
    <name type="scientific">Centaurea solstitialis</name>
    <name type="common">yellow star-thistle</name>
    <dbReference type="NCBI Taxonomy" id="347529"/>
    <lineage>
        <taxon>Eukaryota</taxon>
        <taxon>Viridiplantae</taxon>
        <taxon>Streptophyta</taxon>
        <taxon>Embryophyta</taxon>
        <taxon>Tracheophyta</taxon>
        <taxon>Spermatophyta</taxon>
        <taxon>Magnoliopsida</taxon>
        <taxon>eudicotyledons</taxon>
        <taxon>Gunneridae</taxon>
        <taxon>Pentapetalae</taxon>
        <taxon>asterids</taxon>
        <taxon>campanulids</taxon>
        <taxon>Asterales</taxon>
        <taxon>Asteraceae</taxon>
        <taxon>Carduoideae</taxon>
        <taxon>Cardueae</taxon>
        <taxon>Centaureinae</taxon>
        <taxon>Centaurea</taxon>
    </lineage>
</organism>
<sequence length="116" mass="12435">MASSSGTIATTSSDGSYSVQNSGSDEDLHRLMDKRKRKQMNPESGSKNSVLEAQAAELDESLNQMIAFMSQLPVDDGGGASGCGFSTEEMYGGGELIDELMSIPCHRRLSCIPCHR</sequence>
<feature type="region of interest" description="Disordered" evidence="1">
    <location>
        <begin position="1"/>
        <end position="54"/>
    </location>
</feature>
<reference evidence="2" key="1">
    <citation type="submission" date="2023-03" db="EMBL/GenBank/DDBJ databases">
        <title>Chromosome-scale reference genome and RAD-based genetic map of yellow starthistle (Centaurea solstitialis) reveal putative structural variation and QTLs associated with invader traits.</title>
        <authorList>
            <person name="Reatini B."/>
            <person name="Cang F.A."/>
            <person name="Jiang Q."/>
            <person name="Mckibben M.T.W."/>
            <person name="Barker M.S."/>
            <person name="Rieseberg L.H."/>
            <person name="Dlugosch K.M."/>
        </authorList>
    </citation>
    <scope>NUCLEOTIDE SEQUENCE</scope>
    <source>
        <strain evidence="2">CAN-66</strain>
        <tissue evidence="2">Leaf</tissue>
    </source>
</reference>